<keyword evidence="2" id="KW-0472">Membrane</keyword>
<keyword evidence="2" id="KW-0812">Transmembrane</keyword>
<feature type="transmembrane region" description="Helical" evidence="2">
    <location>
        <begin position="182"/>
        <end position="201"/>
    </location>
</feature>
<accession>A0A8S0RGK5</accession>
<dbReference type="InterPro" id="IPR055780">
    <property type="entry name" value="DUF7356"/>
</dbReference>
<dbReference type="Pfam" id="PF24053">
    <property type="entry name" value="DUF7356"/>
    <property type="match status" value="1"/>
</dbReference>
<feature type="signal peptide" evidence="3">
    <location>
        <begin position="1"/>
        <end position="23"/>
    </location>
</feature>
<evidence type="ECO:0000256" key="3">
    <source>
        <dbReference type="SAM" id="SignalP"/>
    </source>
</evidence>
<protein>
    <recommendedName>
        <fullName evidence="4">DUF7356 domain-containing protein</fullName>
    </recommendedName>
</protein>
<feature type="domain" description="DUF7356" evidence="4">
    <location>
        <begin position="70"/>
        <end position="164"/>
    </location>
</feature>
<reference evidence="5 6" key="1">
    <citation type="submission" date="2019-12" db="EMBL/GenBank/DDBJ databases">
        <authorList>
            <person name="Alioto T."/>
            <person name="Alioto T."/>
            <person name="Gomez Garrido J."/>
        </authorList>
    </citation>
    <scope>NUCLEOTIDE SEQUENCE [LARGE SCALE GENOMIC DNA]</scope>
</reference>
<organism evidence="5 6">
    <name type="scientific">Olea europaea subsp. europaea</name>
    <dbReference type="NCBI Taxonomy" id="158383"/>
    <lineage>
        <taxon>Eukaryota</taxon>
        <taxon>Viridiplantae</taxon>
        <taxon>Streptophyta</taxon>
        <taxon>Embryophyta</taxon>
        <taxon>Tracheophyta</taxon>
        <taxon>Spermatophyta</taxon>
        <taxon>Magnoliopsida</taxon>
        <taxon>eudicotyledons</taxon>
        <taxon>Gunneridae</taxon>
        <taxon>Pentapetalae</taxon>
        <taxon>asterids</taxon>
        <taxon>lamiids</taxon>
        <taxon>Lamiales</taxon>
        <taxon>Oleaceae</taxon>
        <taxon>Oleeae</taxon>
        <taxon>Olea</taxon>
    </lineage>
</organism>
<feature type="chain" id="PRO_5035828421" description="DUF7356 domain-containing protein" evidence="3">
    <location>
        <begin position="24"/>
        <end position="248"/>
    </location>
</feature>
<dbReference type="Proteomes" id="UP000594638">
    <property type="component" value="Unassembled WGS sequence"/>
</dbReference>
<evidence type="ECO:0000256" key="1">
    <source>
        <dbReference type="SAM" id="MobiDB-lite"/>
    </source>
</evidence>
<keyword evidence="3" id="KW-0732">Signal</keyword>
<dbReference type="OrthoDB" id="785602at2759"/>
<dbReference type="Gramene" id="OE9A020397T1">
    <property type="protein sequence ID" value="OE9A020397C1"/>
    <property type="gene ID" value="OE9A020397"/>
</dbReference>
<dbReference type="AlphaFoldDB" id="A0A8S0RGK5"/>
<comment type="caution">
    <text evidence="5">The sequence shown here is derived from an EMBL/GenBank/DDBJ whole genome shotgun (WGS) entry which is preliminary data.</text>
</comment>
<evidence type="ECO:0000313" key="6">
    <source>
        <dbReference type="Proteomes" id="UP000594638"/>
    </source>
</evidence>
<dbReference type="PANTHER" id="PTHR34200:SF9">
    <property type="match status" value="1"/>
</dbReference>
<dbReference type="PANTHER" id="PTHR34200">
    <property type="entry name" value="DENTIN SIALOPHOSPHOPROTEIN-LIKE ISOFORM X1"/>
    <property type="match status" value="1"/>
</dbReference>
<gene>
    <name evidence="5" type="ORF">OLEA9_A020397</name>
</gene>
<evidence type="ECO:0000313" key="5">
    <source>
        <dbReference type="EMBL" id="CAA2978471.1"/>
    </source>
</evidence>
<name>A0A8S0RGK5_OLEEU</name>
<keyword evidence="6" id="KW-1185">Reference proteome</keyword>
<evidence type="ECO:0000259" key="4">
    <source>
        <dbReference type="Pfam" id="PF24053"/>
    </source>
</evidence>
<sequence>MNQWVPVLVIIFLISCIPKQSHASFLDFVSKIAEPENQKPKPNMMSPSPSPVPSANLKSGDSMNSPEGFKACVALNNCTINEYNITACVPSVGNGFQESFLLVLNDGESSLNLNITVRPANETLENIVIPAHKVEKVNITSNMEGISSISVNAGNGVCTIQLGASLPQTHHTTYLTPVNGTYMLFVIVLFIGGTWTCCKLVKRQRHLDEVPYQELEMGNQESSFSLNVETAEGWDESWEDEWDEEKAA</sequence>
<proteinExistence type="predicted"/>
<feature type="region of interest" description="Disordered" evidence="1">
    <location>
        <begin position="37"/>
        <end position="60"/>
    </location>
</feature>
<keyword evidence="2" id="KW-1133">Transmembrane helix</keyword>
<evidence type="ECO:0000256" key="2">
    <source>
        <dbReference type="SAM" id="Phobius"/>
    </source>
</evidence>
<dbReference type="EMBL" id="CACTIH010003619">
    <property type="protein sequence ID" value="CAA2978471.1"/>
    <property type="molecule type" value="Genomic_DNA"/>
</dbReference>